<feature type="transmembrane region" description="Helical" evidence="2">
    <location>
        <begin position="364"/>
        <end position="381"/>
    </location>
</feature>
<protein>
    <recommendedName>
        <fullName evidence="3">WLGC domain-containing protein</fullName>
    </recommendedName>
</protein>
<dbReference type="InterPro" id="IPR032675">
    <property type="entry name" value="LRR_dom_sf"/>
</dbReference>
<dbReference type="AlphaFoldDB" id="A0ABD3F0P6"/>
<dbReference type="InterPro" id="IPR058256">
    <property type="entry name" value="WLGC"/>
</dbReference>
<feature type="transmembrane region" description="Helical" evidence="2">
    <location>
        <begin position="110"/>
        <end position="134"/>
    </location>
</feature>
<sequence>MEMKKFVREQQEAEEQGDREVFPPQNVKLSSQPSQLHSTKRIFPIAKEHRRHSLTKTKGVIAVVVIICQAWTVWLILLNISPNYTVNRVMSTETFDFGSFWRFIVPSKTLVAMTALGLSIVVAGYVSVLVKMLLCTGKGKSGNQLSTRQSTSKIHVISKLETSLRGNRVDSAAITLAVSLGRSDSSTSKRIKLGLKFVDLALEVLLLYQMLESGSPVVLIAIFTLVILSNALSCAAMMFIPYERAPLAEIFVDILFDFLIVVGLPMLVVFYCLSTFSFDRAKLAINLEIFPPGGFEQSAVVIADQGETAIIYQALNTLRIISTLNLFTRIGVNLSLCFRLWQVVEFLQCPTKLQSSVYPKRNRFAAFLLALFAIFLIIFVVESVRTSSLACRPHPQCVVNARRWMILERGSLAQCPCLMLVDRDIAPKTYAEWVNPLDVTESVSQLASTGDLQTLQLTNRFLPVLPDELRRCSNLRHLSLEYTHTQTFPAWAKEFTKLEFIHIESKFFSPMVALPDDLFDSMSSLTYVHFALFIPMATLPSFEGLTNLKSLTLAAFLIIEELPAFDYLHNLERLVLTALPSLNTLPDLGSLKNLQSFDTLDRGAWCCNGFLNKCDLSDPKCSFHPVWGTPAATCLASEKQATEATLAITTKFSFSICGPIFQSTDDTPTKENMAVCKGTMYRQCNKPNETEAMCYNVRLMGIMCSPTRNLIKMRRRQIAQGVGDVCDPEIEAWLGCK</sequence>
<dbReference type="InterPro" id="IPR050715">
    <property type="entry name" value="LRR-SigEffector_domain"/>
</dbReference>
<dbReference type="SUPFAM" id="SSF52058">
    <property type="entry name" value="L domain-like"/>
    <property type="match status" value="1"/>
</dbReference>
<keyword evidence="5" id="KW-1185">Reference proteome</keyword>
<feature type="domain" description="WLGC" evidence="3">
    <location>
        <begin position="671"/>
        <end position="737"/>
    </location>
</feature>
<feature type="transmembrane region" description="Helical" evidence="2">
    <location>
        <begin position="217"/>
        <end position="242"/>
    </location>
</feature>
<evidence type="ECO:0000313" key="5">
    <source>
        <dbReference type="Proteomes" id="UP001632037"/>
    </source>
</evidence>
<feature type="region of interest" description="Disordered" evidence="1">
    <location>
        <begin position="1"/>
        <end position="32"/>
    </location>
</feature>
<name>A0ABD3F0P6_9STRA</name>
<comment type="caution">
    <text evidence="4">The sequence shown here is derived from an EMBL/GenBank/DDBJ whole genome shotgun (WGS) entry which is preliminary data.</text>
</comment>
<feature type="transmembrane region" description="Helical" evidence="2">
    <location>
        <begin position="59"/>
        <end position="80"/>
    </location>
</feature>
<keyword evidence="2" id="KW-0812">Transmembrane</keyword>
<keyword evidence="2" id="KW-1133">Transmembrane helix</keyword>
<evidence type="ECO:0000313" key="4">
    <source>
        <dbReference type="EMBL" id="KAL3659019.1"/>
    </source>
</evidence>
<keyword evidence="2" id="KW-0472">Membrane</keyword>
<organism evidence="4 5">
    <name type="scientific">Phytophthora oleae</name>
    <dbReference type="NCBI Taxonomy" id="2107226"/>
    <lineage>
        <taxon>Eukaryota</taxon>
        <taxon>Sar</taxon>
        <taxon>Stramenopiles</taxon>
        <taxon>Oomycota</taxon>
        <taxon>Peronosporomycetes</taxon>
        <taxon>Peronosporales</taxon>
        <taxon>Peronosporaceae</taxon>
        <taxon>Phytophthora</taxon>
    </lineage>
</organism>
<evidence type="ECO:0000259" key="3">
    <source>
        <dbReference type="Pfam" id="PF26605"/>
    </source>
</evidence>
<dbReference type="Pfam" id="PF26605">
    <property type="entry name" value="WLGC"/>
    <property type="match status" value="1"/>
</dbReference>
<dbReference type="PANTHER" id="PTHR45752">
    <property type="entry name" value="LEUCINE-RICH REPEAT-CONTAINING"/>
    <property type="match status" value="1"/>
</dbReference>
<evidence type="ECO:0000256" key="2">
    <source>
        <dbReference type="SAM" id="Phobius"/>
    </source>
</evidence>
<proteinExistence type="predicted"/>
<feature type="compositionally biased region" description="Basic and acidic residues" evidence="1">
    <location>
        <begin position="1"/>
        <end position="21"/>
    </location>
</feature>
<gene>
    <name evidence="4" type="ORF">V7S43_015903</name>
</gene>
<dbReference type="Proteomes" id="UP001632037">
    <property type="component" value="Unassembled WGS sequence"/>
</dbReference>
<reference evidence="4 5" key="1">
    <citation type="submission" date="2024-09" db="EMBL/GenBank/DDBJ databases">
        <title>Genome sequencing and assembly of Phytophthora oleae, isolate VK10A, causative agent of rot of olive drupes.</title>
        <authorList>
            <person name="Conti Taguali S."/>
            <person name="Riolo M."/>
            <person name="La Spada F."/>
            <person name="Cacciola S.O."/>
            <person name="Dionisio G."/>
        </authorList>
    </citation>
    <scope>NUCLEOTIDE SEQUENCE [LARGE SCALE GENOMIC DNA]</scope>
    <source>
        <strain evidence="4 5">VK10A</strain>
    </source>
</reference>
<feature type="transmembrane region" description="Helical" evidence="2">
    <location>
        <begin position="254"/>
        <end position="278"/>
    </location>
</feature>
<dbReference type="EMBL" id="JBIMZQ010000049">
    <property type="protein sequence ID" value="KAL3659019.1"/>
    <property type="molecule type" value="Genomic_DNA"/>
</dbReference>
<accession>A0ABD3F0P6</accession>
<dbReference type="PANTHER" id="PTHR45752:SF187">
    <property type="entry name" value="LEUCINE-RICH REPEAT AND IQ DOMAIN-CONTAINING PROTEIN 4"/>
    <property type="match status" value="1"/>
</dbReference>
<dbReference type="Gene3D" id="3.80.10.10">
    <property type="entry name" value="Ribonuclease Inhibitor"/>
    <property type="match status" value="1"/>
</dbReference>
<evidence type="ECO:0000256" key="1">
    <source>
        <dbReference type="SAM" id="MobiDB-lite"/>
    </source>
</evidence>